<feature type="domain" description="IclR-ED" evidence="5">
    <location>
        <begin position="63"/>
        <end position="246"/>
    </location>
</feature>
<dbReference type="SUPFAM" id="SSF46785">
    <property type="entry name" value="Winged helix' DNA-binding domain"/>
    <property type="match status" value="1"/>
</dbReference>
<dbReference type="InterPro" id="IPR005471">
    <property type="entry name" value="Tscrpt_reg_IclR_N"/>
</dbReference>
<dbReference type="Pfam" id="PF01614">
    <property type="entry name" value="IclR_C"/>
    <property type="match status" value="1"/>
</dbReference>
<evidence type="ECO:0000256" key="1">
    <source>
        <dbReference type="ARBA" id="ARBA00023015"/>
    </source>
</evidence>
<dbReference type="GO" id="GO:0003677">
    <property type="term" value="F:DNA binding"/>
    <property type="evidence" value="ECO:0007669"/>
    <property type="project" value="UniProtKB-KW"/>
</dbReference>
<dbReference type="GO" id="GO:0045892">
    <property type="term" value="P:negative regulation of DNA-templated transcription"/>
    <property type="evidence" value="ECO:0007669"/>
    <property type="project" value="TreeGrafter"/>
</dbReference>
<dbReference type="InterPro" id="IPR036390">
    <property type="entry name" value="WH_DNA-bd_sf"/>
</dbReference>
<evidence type="ECO:0000259" key="5">
    <source>
        <dbReference type="PROSITE" id="PS51078"/>
    </source>
</evidence>
<organism evidence="6 7">
    <name type="scientific">Propylenella binzhouense</name>
    <dbReference type="NCBI Taxonomy" id="2555902"/>
    <lineage>
        <taxon>Bacteria</taxon>
        <taxon>Pseudomonadati</taxon>
        <taxon>Pseudomonadota</taxon>
        <taxon>Alphaproteobacteria</taxon>
        <taxon>Hyphomicrobiales</taxon>
        <taxon>Propylenellaceae</taxon>
        <taxon>Propylenella</taxon>
    </lineage>
</organism>
<keyword evidence="1" id="KW-0805">Transcription regulation</keyword>
<dbReference type="Proteomes" id="UP000773614">
    <property type="component" value="Unassembled WGS sequence"/>
</dbReference>
<dbReference type="PANTHER" id="PTHR30136">
    <property type="entry name" value="HELIX-TURN-HELIX TRANSCRIPTIONAL REGULATOR, ICLR FAMILY"/>
    <property type="match status" value="1"/>
</dbReference>
<evidence type="ECO:0000256" key="3">
    <source>
        <dbReference type="ARBA" id="ARBA00023163"/>
    </source>
</evidence>
<sequence>MQSHVRMLAILDLFDERSLTWTVDEIHARLGYTRSTLYRYLKVLTDAGFLTSLPGLGYTLGPRIVELDYKMRASDPLIQAAAPVMAELVADIPGVALLCRIYRQKVLCVHQESSNAGIRSTYERGRARPLLRGAASLAILASLPNHQIGRLYKAMPEEFAAAGLGSDLAAVRSALKVHRQAGHVVSFGQVSGGVMGVAAPLFDARPEVIGSLNLTVADTSGNRHRLEAMIAQVSFCARVVNKALARGT</sequence>
<dbReference type="Gene3D" id="3.30.450.40">
    <property type="match status" value="1"/>
</dbReference>
<evidence type="ECO:0000259" key="4">
    <source>
        <dbReference type="PROSITE" id="PS51077"/>
    </source>
</evidence>
<keyword evidence="2" id="KW-0238">DNA-binding</keyword>
<dbReference type="InterPro" id="IPR029016">
    <property type="entry name" value="GAF-like_dom_sf"/>
</dbReference>
<dbReference type="AlphaFoldDB" id="A0A964WVE5"/>
<feature type="domain" description="HTH iclR-type" evidence="4">
    <location>
        <begin position="1"/>
        <end position="62"/>
    </location>
</feature>
<dbReference type="SUPFAM" id="SSF55781">
    <property type="entry name" value="GAF domain-like"/>
    <property type="match status" value="1"/>
</dbReference>
<dbReference type="InterPro" id="IPR014757">
    <property type="entry name" value="Tscrpt_reg_IclR_C"/>
</dbReference>
<dbReference type="EMBL" id="SPKJ01000109">
    <property type="protein sequence ID" value="MYZ49969.1"/>
    <property type="molecule type" value="Genomic_DNA"/>
</dbReference>
<dbReference type="PANTHER" id="PTHR30136:SF24">
    <property type="entry name" value="HTH-TYPE TRANSCRIPTIONAL REPRESSOR ALLR"/>
    <property type="match status" value="1"/>
</dbReference>
<proteinExistence type="predicted"/>
<name>A0A964WVE5_9HYPH</name>
<dbReference type="PROSITE" id="PS51078">
    <property type="entry name" value="ICLR_ED"/>
    <property type="match status" value="1"/>
</dbReference>
<dbReference type="OrthoDB" id="31778at2"/>
<reference evidence="6" key="1">
    <citation type="submission" date="2019-03" db="EMBL/GenBank/DDBJ databases">
        <title>Afifella sp. nov., isolated from activated sludge.</title>
        <authorList>
            <person name="Li Q."/>
            <person name="Liu Y."/>
        </authorList>
    </citation>
    <scope>NUCLEOTIDE SEQUENCE</scope>
    <source>
        <strain evidence="6">L72</strain>
    </source>
</reference>
<accession>A0A964WVE5</accession>
<dbReference type="PROSITE" id="PS51077">
    <property type="entry name" value="HTH_ICLR"/>
    <property type="match status" value="1"/>
</dbReference>
<dbReference type="Gene3D" id="1.10.10.10">
    <property type="entry name" value="Winged helix-like DNA-binding domain superfamily/Winged helix DNA-binding domain"/>
    <property type="match status" value="1"/>
</dbReference>
<evidence type="ECO:0000313" key="7">
    <source>
        <dbReference type="Proteomes" id="UP000773614"/>
    </source>
</evidence>
<evidence type="ECO:0000313" key="6">
    <source>
        <dbReference type="EMBL" id="MYZ49969.1"/>
    </source>
</evidence>
<dbReference type="SMART" id="SM00346">
    <property type="entry name" value="HTH_ICLR"/>
    <property type="match status" value="1"/>
</dbReference>
<gene>
    <name evidence="6" type="ORF">E4O86_19870</name>
</gene>
<comment type="caution">
    <text evidence="6">The sequence shown here is derived from an EMBL/GenBank/DDBJ whole genome shotgun (WGS) entry which is preliminary data.</text>
</comment>
<evidence type="ECO:0000256" key="2">
    <source>
        <dbReference type="ARBA" id="ARBA00023125"/>
    </source>
</evidence>
<dbReference type="Pfam" id="PF09339">
    <property type="entry name" value="HTH_IclR"/>
    <property type="match status" value="1"/>
</dbReference>
<dbReference type="GO" id="GO:0003700">
    <property type="term" value="F:DNA-binding transcription factor activity"/>
    <property type="evidence" value="ECO:0007669"/>
    <property type="project" value="TreeGrafter"/>
</dbReference>
<dbReference type="InterPro" id="IPR036388">
    <property type="entry name" value="WH-like_DNA-bd_sf"/>
</dbReference>
<protein>
    <submittedName>
        <fullName evidence="6">IclR family transcriptional regulator</fullName>
    </submittedName>
</protein>
<dbReference type="InterPro" id="IPR050707">
    <property type="entry name" value="HTH_MetabolicPath_Reg"/>
</dbReference>
<dbReference type="RefSeq" id="WP_161142304.1">
    <property type="nucleotide sequence ID" value="NZ_SPKJ01000109.1"/>
</dbReference>
<keyword evidence="3" id="KW-0804">Transcription</keyword>
<keyword evidence="7" id="KW-1185">Reference proteome</keyword>